<dbReference type="InterPro" id="IPR013149">
    <property type="entry name" value="ADH-like_C"/>
</dbReference>
<dbReference type="GO" id="GO:0070402">
    <property type="term" value="F:NADPH binding"/>
    <property type="evidence" value="ECO:0007669"/>
    <property type="project" value="TreeGrafter"/>
</dbReference>
<gene>
    <name evidence="4" type="ORF">LY89DRAFT_699526</name>
</gene>
<dbReference type="KEGG" id="psco:LY89DRAFT_699526"/>
<dbReference type="InterPro" id="IPR020843">
    <property type="entry name" value="ER"/>
</dbReference>
<dbReference type="SMART" id="SM00829">
    <property type="entry name" value="PKS_ER"/>
    <property type="match status" value="1"/>
</dbReference>
<dbReference type="AlphaFoldDB" id="A0A194WZF2"/>
<dbReference type="OrthoDB" id="203908at2759"/>
<evidence type="ECO:0000313" key="5">
    <source>
        <dbReference type="Proteomes" id="UP000070700"/>
    </source>
</evidence>
<dbReference type="Gene3D" id="3.90.180.10">
    <property type="entry name" value="Medium-chain alcohol dehydrogenases, catalytic domain"/>
    <property type="match status" value="2"/>
</dbReference>
<evidence type="ECO:0000256" key="2">
    <source>
        <dbReference type="ARBA" id="ARBA00023002"/>
    </source>
</evidence>
<dbReference type="InterPro" id="IPR011032">
    <property type="entry name" value="GroES-like_sf"/>
</dbReference>
<keyword evidence="2" id="KW-0560">Oxidoreductase</keyword>
<organism evidence="4 5">
    <name type="scientific">Mollisia scopiformis</name>
    <name type="common">Conifer needle endophyte fungus</name>
    <name type="synonym">Phialocephala scopiformis</name>
    <dbReference type="NCBI Taxonomy" id="149040"/>
    <lineage>
        <taxon>Eukaryota</taxon>
        <taxon>Fungi</taxon>
        <taxon>Dikarya</taxon>
        <taxon>Ascomycota</taxon>
        <taxon>Pezizomycotina</taxon>
        <taxon>Leotiomycetes</taxon>
        <taxon>Helotiales</taxon>
        <taxon>Mollisiaceae</taxon>
        <taxon>Mollisia</taxon>
    </lineage>
</organism>
<name>A0A194WZF2_MOLSC</name>
<dbReference type="PANTHER" id="PTHR48106:SF18">
    <property type="entry name" value="QUINONE OXIDOREDUCTASE PIG3"/>
    <property type="match status" value="1"/>
</dbReference>
<reference evidence="4 5" key="1">
    <citation type="submission" date="2015-10" db="EMBL/GenBank/DDBJ databases">
        <title>Full genome of DAOMC 229536 Phialocephala scopiformis, a fungal endophyte of spruce producing the potent anti-insectan compound rugulosin.</title>
        <authorList>
            <consortium name="DOE Joint Genome Institute"/>
            <person name="Walker A.K."/>
            <person name="Frasz S.L."/>
            <person name="Seifert K.A."/>
            <person name="Miller J.D."/>
            <person name="Mondo S.J."/>
            <person name="Labutti K."/>
            <person name="Lipzen A."/>
            <person name="Dockter R."/>
            <person name="Kennedy M."/>
            <person name="Grigoriev I.V."/>
            <person name="Spatafora J.W."/>
        </authorList>
    </citation>
    <scope>NUCLEOTIDE SEQUENCE [LARGE SCALE GENOMIC DNA]</scope>
    <source>
        <strain evidence="4 5">CBS 120377</strain>
    </source>
</reference>
<feature type="domain" description="Enoyl reductase (ER)" evidence="3">
    <location>
        <begin position="11"/>
        <end position="296"/>
    </location>
</feature>
<proteinExistence type="predicted"/>
<dbReference type="Pfam" id="PF08240">
    <property type="entry name" value="ADH_N"/>
    <property type="match status" value="1"/>
</dbReference>
<dbReference type="Pfam" id="PF00107">
    <property type="entry name" value="ADH_zinc_N"/>
    <property type="match status" value="1"/>
</dbReference>
<dbReference type="InParanoid" id="A0A194WZF2"/>
<sequence>MKAINVRDGTGPAEALFFDEVPDPELEGDDILVRIKVFGVNRADLMQRAGTYPMLPEYGAIMGLEFSGIVEAKGPEASDAFKVGDNVFGLAFGGTMSAFCLYAEKVATSEKTLIHLPKELSWERAASLPEVFMTSVQDLRLIANFKAGEDILIHAGASGVGLATIQISKLLGANKIFVTAGSDEKCRLCLSLEATSAVNYRTTDFTSVVTQETNGKGVDMILDMVQRRRISILTTQLRSSGKVYQGKVRDLFREEVLPGIVKGEIKTFVDGVYSWKEIVEVHKRLEDSKTSGKMVCIVD</sequence>
<dbReference type="InterPro" id="IPR013154">
    <property type="entry name" value="ADH-like_N"/>
</dbReference>
<dbReference type="InterPro" id="IPR036291">
    <property type="entry name" value="NAD(P)-bd_dom_sf"/>
</dbReference>
<dbReference type="GO" id="GO:0016651">
    <property type="term" value="F:oxidoreductase activity, acting on NAD(P)H"/>
    <property type="evidence" value="ECO:0007669"/>
    <property type="project" value="TreeGrafter"/>
</dbReference>
<dbReference type="SUPFAM" id="SSF50129">
    <property type="entry name" value="GroES-like"/>
    <property type="match status" value="1"/>
</dbReference>
<dbReference type="EMBL" id="KQ947423">
    <property type="protein sequence ID" value="KUJ12982.1"/>
    <property type="molecule type" value="Genomic_DNA"/>
</dbReference>
<accession>A0A194WZF2</accession>
<evidence type="ECO:0000256" key="1">
    <source>
        <dbReference type="ARBA" id="ARBA00022857"/>
    </source>
</evidence>
<dbReference type="Proteomes" id="UP000070700">
    <property type="component" value="Unassembled WGS sequence"/>
</dbReference>
<evidence type="ECO:0000259" key="3">
    <source>
        <dbReference type="SMART" id="SM00829"/>
    </source>
</evidence>
<keyword evidence="5" id="KW-1185">Reference proteome</keyword>
<protein>
    <submittedName>
        <fullName evidence="4">GroES-like protein</fullName>
    </submittedName>
</protein>
<dbReference type="Gene3D" id="3.40.50.720">
    <property type="entry name" value="NAD(P)-binding Rossmann-like Domain"/>
    <property type="match status" value="1"/>
</dbReference>
<dbReference type="RefSeq" id="XP_018067337.1">
    <property type="nucleotide sequence ID" value="XM_018217062.1"/>
</dbReference>
<dbReference type="GeneID" id="28826788"/>
<keyword evidence="1" id="KW-0521">NADP</keyword>
<dbReference type="PANTHER" id="PTHR48106">
    <property type="entry name" value="QUINONE OXIDOREDUCTASE PIG3-RELATED"/>
    <property type="match status" value="1"/>
</dbReference>
<evidence type="ECO:0000313" key="4">
    <source>
        <dbReference type="EMBL" id="KUJ12982.1"/>
    </source>
</evidence>
<dbReference type="SUPFAM" id="SSF51735">
    <property type="entry name" value="NAD(P)-binding Rossmann-fold domains"/>
    <property type="match status" value="1"/>
</dbReference>